<keyword evidence="4 10" id="KW-0547">Nucleotide-binding</keyword>
<dbReference type="PROSITE" id="PS00107">
    <property type="entry name" value="PROTEIN_KINASE_ATP"/>
    <property type="match status" value="1"/>
</dbReference>
<dbReference type="PROSITE" id="PS50082">
    <property type="entry name" value="WD_REPEATS_2"/>
    <property type="match status" value="3"/>
</dbReference>
<dbReference type="Pfam" id="PF00400">
    <property type="entry name" value="WD40"/>
    <property type="match status" value="5"/>
</dbReference>
<evidence type="ECO:0000256" key="6">
    <source>
        <dbReference type="ARBA" id="ARBA00022840"/>
    </source>
</evidence>
<evidence type="ECO:0000259" key="11">
    <source>
        <dbReference type="PROSITE" id="PS50011"/>
    </source>
</evidence>
<dbReference type="EC" id="2.7.11.1" evidence="1"/>
<dbReference type="Proteomes" id="UP000823388">
    <property type="component" value="Chromosome 1N"/>
</dbReference>
<dbReference type="GO" id="GO:0005524">
    <property type="term" value="F:ATP binding"/>
    <property type="evidence" value="ECO:0007669"/>
    <property type="project" value="UniProtKB-UniRule"/>
</dbReference>
<keyword evidence="14" id="KW-1185">Reference proteome</keyword>
<dbReference type="InterPro" id="IPR008271">
    <property type="entry name" value="Ser/Thr_kinase_AS"/>
</dbReference>
<evidence type="ECO:0000256" key="8">
    <source>
        <dbReference type="ARBA" id="ARBA00048679"/>
    </source>
</evidence>
<organism evidence="13 14">
    <name type="scientific">Panicum virgatum</name>
    <name type="common">Blackwell switchgrass</name>
    <dbReference type="NCBI Taxonomy" id="38727"/>
    <lineage>
        <taxon>Eukaryota</taxon>
        <taxon>Viridiplantae</taxon>
        <taxon>Streptophyta</taxon>
        <taxon>Embryophyta</taxon>
        <taxon>Tracheophyta</taxon>
        <taxon>Spermatophyta</taxon>
        <taxon>Magnoliopsida</taxon>
        <taxon>Liliopsida</taxon>
        <taxon>Poales</taxon>
        <taxon>Poaceae</taxon>
        <taxon>PACMAD clade</taxon>
        <taxon>Panicoideae</taxon>
        <taxon>Panicodae</taxon>
        <taxon>Paniceae</taxon>
        <taxon>Panicinae</taxon>
        <taxon>Panicum</taxon>
        <taxon>Panicum sect. Hiantes</taxon>
    </lineage>
</organism>
<keyword evidence="6 10" id="KW-0067">ATP-binding</keyword>
<name>A0A8T0X061_PANVG</name>
<dbReference type="SUPFAM" id="SSF49354">
    <property type="entry name" value="PapD-like"/>
    <property type="match status" value="3"/>
</dbReference>
<dbReference type="Gene3D" id="1.10.510.10">
    <property type="entry name" value="Transferase(Phosphotransferase) domain 1"/>
    <property type="match status" value="1"/>
</dbReference>
<evidence type="ECO:0000259" key="12">
    <source>
        <dbReference type="PROSITE" id="PS50202"/>
    </source>
</evidence>
<dbReference type="Gene3D" id="2.60.40.10">
    <property type="entry name" value="Immunoglobulins"/>
    <property type="match status" value="2"/>
</dbReference>
<dbReference type="Gene3D" id="3.30.200.20">
    <property type="entry name" value="Phosphorylase Kinase, domain 1"/>
    <property type="match status" value="1"/>
</dbReference>
<evidence type="ECO:0000256" key="1">
    <source>
        <dbReference type="ARBA" id="ARBA00012513"/>
    </source>
</evidence>
<accession>A0A8T0X061</accession>
<dbReference type="InterPro" id="IPR013783">
    <property type="entry name" value="Ig-like_fold"/>
</dbReference>
<dbReference type="PROSITE" id="PS50011">
    <property type="entry name" value="PROTEIN_KINASE_DOM"/>
    <property type="match status" value="1"/>
</dbReference>
<feature type="domain" description="MSP" evidence="12">
    <location>
        <begin position="440"/>
        <end position="572"/>
    </location>
</feature>
<comment type="catalytic activity">
    <reaction evidence="8">
        <text>L-seryl-[protein] + ATP = O-phospho-L-seryl-[protein] + ADP + H(+)</text>
        <dbReference type="Rhea" id="RHEA:17989"/>
        <dbReference type="Rhea" id="RHEA-COMP:9863"/>
        <dbReference type="Rhea" id="RHEA-COMP:11604"/>
        <dbReference type="ChEBI" id="CHEBI:15378"/>
        <dbReference type="ChEBI" id="CHEBI:29999"/>
        <dbReference type="ChEBI" id="CHEBI:30616"/>
        <dbReference type="ChEBI" id="CHEBI:83421"/>
        <dbReference type="ChEBI" id="CHEBI:456216"/>
        <dbReference type="EC" id="2.7.11.1"/>
    </reaction>
</comment>
<dbReference type="Gene3D" id="2.130.10.10">
    <property type="entry name" value="YVTN repeat-like/Quinoprotein amine dehydrogenase"/>
    <property type="match status" value="1"/>
</dbReference>
<dbReference type="AlphaFoldDB" id="A0A8T0X061"/>
<proteinExistence type="predicted"/>
<keyword evidence="5" id="KW-0418">Kinase</keyword>
<evidence type="ECO:0000313" key="14">
    <source>
        <dbReference type="Proteomes" id="UP000823388"/>
    </source>
</evidence>
<dbReference type="PROSITE" id="PS50202">
    <property type="entry name" value="MSP"/>
    <property type="match status" value="1"/>
</dbReference>
<feature type="repeat" description="WD" evidence="9">
    <location>
        <begin position="829"/>
        <end position="863"/>
    </location>
</feature>
<dbReference type="InterPro" id="IPR036322">
    <property type="entry name" value="WD40_repeat_dom_sf"/>
</dbReference>
<dbReference type="InterPro" id="IPR008962">
    <property type="entry name" value="PapD-like_sf"/>
</dbReference>
<dbReference type="InterPro" id="IPR011009">
    <property type="entry name" value="Kinase-like_dom_sf"/>
</dbReference>
<dbReference type="SMART" id="SM00320">
    <property type="entry name" value="WD40"/>
    <property type="match status" value="7"/>
</dbReference>
<dbReference type="PROSITE" id="PS50294">
    <property type="entry name" value="WD_REPEATS_REGION"/>
    <property type="match status" value="1"/>
</dbReference>
<dbReference type="FunFam" id="1.10.510.10:FF:001023">
    <property type="entry name" value="Os07g0541700 protein"/>
    <property type="match status" value="1"/>
</dbReference>
<dbReference type="SUPFAM" id="SSF56112">
    <property type="entry name" value="Protein kinase-like (PK-like)"/>
    <property type="match status" value="1"/>
</dbReference>
<feature type="binding site" evidence="10">
    <location>
        <position position="80"/>
    </location>
    <ligand>
        <name>ATP</name>
        <dbReference type="ChEBI" id="CHEBI:30616"/>
    </ligand>
</feature>
<feature type="repeat" description="WD" evidence="9">
    <location>
        <begin position="989"/>
        <end position="1032"/>
    </location>
</feature>
<evidence type="ECO:0000256" key="2">
    <source>
        <dbReference type="ARBA" id="ARBA00022527"/>
    </source>
</evidence>
<dbReference type="SUPFAM" id="SSF50978">
    <property type="entry name" value="WD40 repeat-like"/>
    <property type="match status" value="1"/>
</dbReference>
<sequence>MASDTELGFTAQYGFLRMEDIYLNYDILESILNGGSDPTNLPLQFLSYITKNFSKERKIGSGGFGEVYMGMLKNRIVAVKRLFSDKTIREESFHREVDNLMTVKHQNIVQFLGFCANTENIPIKDPESEDYVKYIYVEKRERLLCFEYMSNGSLRRHLTDELRGLGWQTRYKIIKNICDGLRYLHEEKHMIHRDLKPENILLDDSMAPKLADLGISKLLNDGASKAITTNTQMSQGYCAPEFMKHYEVSFKTDIYSLGIIIIELVTGRKEHPDIKNTSSLATDELIQVYPKEFIFPLEPKEVKYTMTIVNVTDDWVAFYIGMKHVTAKYFSLDGNGILLPQTKLKIDYRRVPHKVVPANVRAKESAIVYSTIVCPGFKRHDVTADLFKDPTNGRLVQKVELPMFFAARHGIQPWEVMPYAIPSVSPASKQDFSKPTEINSQIRTPSSIKLIHVDPMEFSLPLEPKRVKFLMKILNITDNYVAFLIRYTRDKVDQYESTPQEGILPPRSMLVVENTRISQEGEHEDVQGHEFVYVDSTVVTKSFRISEITYDLFDVPSADRLQHEVKLPVFLVASGESKSWEVTSSAFPVSKQNIEKEFDRLQLTTDDQDDKNSLCKSGLTWLNTIDVHPTEPWIITTQDDLYVRIWNYETQIRTSTTIKLIEAFPLEFKWPLEKKEARFLMSIENITDDYVAFLFRYTINKVHHYEAYPQKGLLLPRSKFIVVHTIISQEGQPEDLHDKGFIYVDSTVVNKSFKTSEIKPDLFDVPPADRLLHGMKLPVFLVRSSETQSKEITDAQDDHNIQQEFNRLQLSTGEQDDQNSQSESGLTWVNSIDVHPTEPWIMTTQHDRYVRIWNYETQQVRRFLPGGSQVTSVKFIAHGHLILAASSDGLIYLYSYDPLKQIRVLRAHSASINCLAIHATEPYVLSASSDGQVQLRDYEKGMVLNKSFSVIPCGGPCLAFDPSGKSFASACGDSIKISNLHDDVCKILLRGHSREVTCLEYFAHRETTYLISGSEDGTAKIWDCKKGHCVKTLRVFSPVRTVCSHPVLPVLIIGSYDGSVRVWNSTTFRRERRIKLGLKGLSAIACLMGSTRIVIGHYNGLALAEIRREEPKAL</sequence>
<dbReference type="SMART" id="SM00220">
    <property type="entry name" value="S_TKc"/>
    <property type="match status" value="1"/>
</dbReference>
<feature type="repeat" description="WD" evidence="9">
    <location>
        <begin position="905"/>
        <end position="946"/>
    </location>
</feature>
<dbReference type="PROSITE" id="PS00108">
    <property type="entry name" value="PROTEIN_KINASE_ST"/>
    <property type="match status" value="1"/>
</dbReference>
<protein>
    <recommendedName>
        <fullName evidence="1">non-specific serine/threonine protein kinase</fullName>
        <ecNumber evidence="1">2.7.11.1</ecNumber>
    </recommendedName>
</protein>
<evidence type="ECO:0000313" key="13">
    <source>
        <dbReference type="EMBL" id="KAG2650633.1"/>
    </source>
</evidence>
<dbReference type="GO" id="GO:0004674">
    <property type="term" value="F:protein serine/threonine kinase activity"/>
    <property type="evidence" value="ECO:0007669"/>
    <property type="project" value="UniProtKB-KW"/>
</dbReference>
<keyword evidence="2" id="KW-0723">Serine/threonine-protein kinase</keyword>
<feature type="domain" description="Protein kinase" evidence="11">
    <location>
        <begin position="53"/>
        <end position="367"/>
    </location>
</feature>
<dbReference type="InterPro" id="IPR000535">
    <property type="entry name" value="MSP_dom"/>
</dbReference>
<dbReference type="InterPro" id="IPR015943">
    <property type="entry name" value="WD40/YVTN_repeat-like_dom_sf"/>
</dbReference>
<dbReference type="PANTHER" id="PTHR45707">
    <property type="entry name" value="C2 CALCIUM/LIPID-BINDING PLANT PHOSPHORIBOSYLTRANSFERASE FAMILY PROTEIN"/>
    <property type="match status" value="1"/>
</dbReference>
<dbReference type="InterPro" id="IPR001680">
    <property type="entry name" value="WD40_rpt"/>
</dbReference>
<dbReference type="EMBL" id="CM029038">
    <property type="protein sequence ID" value="KAG2650633.1"/>
    <property type="molecule type" value="Genomic_DNA"/>
</dbReference>
<evidence type="ECO:0000256" key="7">
    <source>
        <dbReference type="ARBA" id="ARBA00047899"/>
    </source>
</evidence>
<dbReference type="InterPro" id="IPR000719">
    <property type="entry name" value="Prot_kinase_dom"/>
</dbReference>
<comment type="caution">
    <text evidence="13">The sequence shown here is derived from an EMBL/GenBank/DDBJ whole genome shotgun (WGS) entry which is preliminary data.</text>
</comment>
<evidence type="ECO:0000256" key="5">
    <source>
        <dbReference type="ARBA" id="ARBA00022777"/>
    </source>
</evidence>
<dbReference type="PANTHER" id="PTHR45707:SF50">
    <property type="entry name" value="VESICLE-ASSOCIATED PROTEIN 1-1"/>
    <property type="match status" value="1"/>
</dbReference>
<dbReference type="CDD" id="cd00200">
    <property type="entry name" value="WD40"/>
    <property type="match status" value="1"/>
</dbReference>
<dbReference type="Pfam" id="PF00069">
    <property type="entry name" value="Pkinase"/>
    <property type="match status" value="1"/>
</dbReference>
<keyword evidence="9" id="KW-0853">WD repeat</keyword>
<evidence type="ECO:0000256" key="9">
    <source>
        <dbReference type="PROSITE-ProRule" id="PRU00221"/>
    </source>
</evidence>
<dbReference type="InterPro" id="IPR017441">
    <property type="entry name" value="Protein_kinase_ATP_BS"/>
</dbReference>
<evidence type="ECO:0000256" key="3">
    <source>
        <dbReference type="ARBA" id="ARBA00022679"/>
    </source>
</evidence>
<evidence type="ECO:0000256" key="4">
    <source>
        <dbReference type="ARBA" id="ARBA00022741"/>
    </source>
</evidence>
<keyword evidence="3" id="KW-0808">Transferase</keyword>
<reference evidence="13" key="1">
    <citation type="submission" date="2020-05" db="EMBL/GenBank/DDBJ databases">
        <title>WGS assembly of Panicum virgatum.</title>
        <authorList>
            <person name="Lovell J.T."/>
            <person name="Jenkins J."/>
            <person name="Shu S."/>
            <person name="Juenger T.E."/>
            <person name="Schmutz J."/>
        </authorList>
    </citation>
    <scope>NUCLEOTIDE SEQUENCE</scope>
    <source>
        <strain evidence="13">AP13</strain>
    </source>
</reference>
<comment type="catalytic activity">
    <reaction evidence="7">
        <text>L-threonyl-[protein] + ATP = O-phospho-L-threonyl-[protein] + ADP + H(+)</text>
        <dbReference type="Rhea" id="RHEA:46608"/>
        <dbReference type="Rhea" id="RHEA-COMP:11060"/>
        <dbReference type="Rhea" id="RHEA-COMP:11605"/>
        <dbReference type="ChEBI" id="CHEBI:15378"/>
        <dbReference type="ChEBI" id="CHEBI:30013"/>
        <dbReference type="ChEBI" id="CHEBI:30616"/>
        <dbReference type="ChEBI" id="CHEBI:61977"/>
        <dbReference type="ChEBI" id="CHEBI:456216"/>
        <dbReference type="EC" id="2.7.11.1"/>
    </reaction>
</comment>
<evidence type="ECO:0000256" key="10">
    <source>
        <dbReference type="PROSITE-ProRule" id="PRU10141"/>
    </source>
</evidence>
<gene>
    <name evidence="13" type="ORF">PVAP13_1NG179400</name>
</gene>